<evidence type="ECO:0000313" key="1">
    <source>
        <dbReference type="EMBL" id="GBP67937.1"/>
    </source>
</evidence>
<dbReference type="EMBL" id="BGZK01000997">
    <property type="protein sequence ID" value="GBP67937.1"/>
    <property type="molecule type" value="Genomic_DNA"/>
</dbReference>
<comment type="caution">
    <text evidence="1">The sequence shown here is derived from an EMBL/GenBank/DDBJ whole genome shotgun (WGS) entry which is preliminary data.</text>
</comment>
<keyword evidence="2" id="KW-1185">Reference proteome</keyword>
<dbReference type="Proteomes" id="UP000299102">
    <property type="component" value="Unassembled WGS sequence"/>
</dbReference>
<gene>
    <name evidence="1" type="ORF">EVAR_25333_1</name>
</gene>
<name>A0A4C1Y088_EUMVA</name>
<proteinExistence type="predicted"/>
<accession>A0A4C1Y088</accession>
<organism evidence="1 2">
    <name type="scientific">Eumeta variegata</name>
    <name type="common">Bagworm moth</name>
    <name type="synonym">Eumeta japonica</name>
    <dbReference type="NCBI Taxonomy" id="151549"/>
    <lineage>
        <taxon>Eukaryota</taxon>
        <taxon>Metazoa</taxon>
        <taxon>Ecdysozoa</taxon>
        <taxon>Arthropoda</taxon>
        <taxon>Hexapoda</taxon>
        <taxon>Insecta</taxon>
        <taxon>Pterygota</taxon>
        <taxon>Neoptera</taxon>
        <taxon>Endopterygota</taxon>
        <taxon>Lepidoptera</taxon>
        <taxon>Glossata</taxon>
        <taxon>Ditrysia</taxon>
        <taxon>Tineoidea</taxon>
        <taxon>Psychidae</taxon>
        <taxon>Oiketicinae</taxon>
        <taxon>Eumeta</taxon>
    </lineage>
</organism>
<sequence>MNCTVGTVQTKPVRDNYSYSINTNHGQQIHVQATRTYIKASVLIKRQFLDRRFFLPLWEGGFSVGGSLDTAARAQQVAEIASSDATGIARRVTAPLDIRLRADN</sequence>
<protein>
    <submittedName>
        <fullName evidence="1">Uncharacterized protein</fullName>
    </submittedName>
</protein>
<evidence type="ECO:0000313" key="2">
    <source>
        <dbReference type="Proteomes" id="UP000299102"/>
    </source>
</evidence>
<dbReference type="AlphaFoldDB" id="A0A4C1Y088"/>
<reference evidence="1 2" key="1">
    <citation type="journal article" date="2019" name="Commun. Biol.">
        <title>The bagworm genome reveals a unique fibroin gene that provides high tensile strength.</title>
        <authorList>
            <person name="Kono N."/>
            <person name="Nakamura H."/>
            <person name="Ohtoshi R."/>
            <person name="Tomita M."/>
            <person name="Numata K."/>
            <person name="Arakawa K."/>
        </authorList>
    </citation>
    <scope>NUCLEOTIDE SEQUENCE [LARGE SCALE GENOMIC DNA]</scope>
</reference>